<dbReference type="SUPFAM" id="SSF56784">
    <property type="entry name" value="HAD-like"/>
    <property type="match status" value="1"/>
</dbReference>
<dbReference type="PROSITE" id="PS01228">
    <property type="entry name" value="COF_1"/>
    <property type="match status" value="1"/>
</dbReference>
<sequence length="265" mass="29899">MIDFKKKRLFLLDMDGTIYLGDRLFEGTAEFLKVVRRQGGKYLFATNNSSRSVDAYIERLQRLGIASERDDFLTSVDALIMFLRNGYEKKLIYAAGTKTFREQLQTAGFHITTECTEAVELLVNGFDTELSFQKLEDACRLLTRGVEWIATNPDWVCPTEWGSVPDCGSVSEMLTRATGRRPRFIGKPEPDMALLSMERYGFTKAETVMVGDRIYTDIACGINAGIDTAFVLSGEGVEADIEKYQLRPTGIYRDIGEILTLMQED</sequence>
<protein>
    <submittedName>
        <fullName evidence="1">HAD superfamily hydrolase (TIGR01450 family)</fullName>
    </submittedName>
</protein>
<dbReference type="AlphaFoldDB" id="A0AAE3VB25"/>
<dbReference type="GO" id="GO:0016791">
    <property type="term" value="F:phosphatase activity"/>
    <property type="evidence" value="ECO:0007669"/>
    <property type="project" value="TreeGrafter"/>
</dbReference>
<evidence type="ECO:0000313" key="2">
    <source>
        <dbReference type="Proteomes" id="UP001241537"/>
    </source>
</evidence>
<name>A0AAE3VB25_9FIRM</name>
<keyword evidence="1" id="KW-0378">Hydrolase</keyword>
<dbReference type="PANTHER" id="PTHR19288">
    <property type="entry name" value="4-NITROPHENYLPHOSPHATASE-RELATED"/>
    <property type="match status" value="1"/>
</dbReference>
<dbReference type="GO" id="GO:0005737">
    <property type="term" value="C:cytoplasm"/>
    <property type="evidence" value="ECO:0007669"/>
    <property type="project" value="TreeGrafter"/>
</dbReference>
<dbReference type="PANTHER" id="PTHR19288:SF46">
    <property type="entry name" value="HALOACID DEHALOGENASE-LIKE HYDROLASE DOMAIN-CONTAINING PROTEIN 2"/>
    <property type="match status" value="1"/>
</dbReference>
<organism evidence="1 2">
    <name type="scientific">Moryella indoligenes</name>
    <dbReference type="NCBI Taxonomy" id="371674"/>
    <lineage>
        <taxon>Bacteria</taxon>
        <taxon>Bacillati</taxon>
        <taxon>Bacillota</taxon>
        <taxon>Clostridia</taxon>
        <taxon>Lachnospirales</taxon>
        <taxon>Lachnospiraceae</taxon>
        <taxon>Moryella</taxon>
    </lineage>
</organism>
<reference evidence="1" key="1">
    <citation type="submission" date="2023-07" db="EMBL/GenBank/DDBJ databases">
        <title>Genomic Encyclopedia of Type Strains, Phase IV (KMG-IV): sequencing the most valuable type-strain genomes for metagenomic binning, comparative biology and taxonomic classification.</title>
        <authorList>
            <person name="Goeker M."/>
        </authorList>
    </citation>
    <scope>NUCLEOTIDE SEQUENCE</scope>
    <source>
        <strain evidence="1">DSM 19659</strain>
    </source>
</reference>
<proteinExistence type="predicted"/>
<dbReference type="NCBIfam" id="TIGR01460">
    <property type="entry name" value="HAD-SF-IIA"/>
    <property type="match status" value="1"/>
</dbReference>
<comment type="caution">
    <text evidence="1">The sequence shown here is derived from an EMBL/GenBank/DDBJ whole genome shotgun (WGS) entry which is preliminary data.</text>
</comment>
<dbReference type="InterPro" id="IPR023214">
    <property type="entry name" value="HAD_sf"/>
</dbReference>
<dbReference type="Pfam" id="PF13344">
    <property type="entry name" value="Hydrolase_6"/>
    <property type="match status" value="1"/>
</dbReference>
<evidence type="ECO:0000313" key="1">
    <source>
        <dbReference type="EMBL" id="MDQ0152660.1"/>
    </source>
</evidence>
<gene>
    <name evidence="1" type="ORF">J2S20_001354</name>
</gene>
<dbReference type="InterPro" id="IPR006357">
    <property type="entry name" value="HAD-SF_hydro_IIA"/>
</dbReference>
<dbReference type="EMBL" id="JAUSTO010000007">
    <property type="protein sequence ID" value="MDQ0152660.1"/>
    <property type="molecule type" value="Genomic_DNA"/>
</dbReference>
<dbReference type="RefSeq" id="WP_307254454.1">
    <property type="nucleotide sequence ID" value="NZ_JAUSTO010000007.1"/>
</dbReference>
<accession>A0AAE3VB25</accession>
<dbReference type="Gene3D" id="3.40.50.1000">
    <property type="entry name" value="HAD superfamily/HAD-like"/>
    <property type="match status" value="2"/>
</dbReference>
<dbReference type="Proteomes" id="UP001241537">
    <property type="component" value="Unassembled WGS sequence"/>
</dbReference>
<dbReference type="InterPro" id="IPR036412">
    <property type="entry name" value="HAD-like_sf"/>
</dbReference>
<dbReference type="Pfam" id="PF13242">
    <property type="entry name" value="Hydrolase_like"/>
    <property type="match status" value="1"/>
</dbReference>
<keyword evidence="2" id="KW-1185">Reference proteome</keyword>